<dbReference type="Gene3D" id="3.20.20.370">
    <property type="entry name" value="Glycoside hydrolase/deacetylase"/>
    <property type="match status" value="1"/>
</dbReference>
<protein>
    <submittedName>
        <fullName evidence="4">Poly-beta-1,6-N-acetyl-D-glucosamine N-deacetylase PgaB</fullName>
    </submittedName>
</protein>
<keyword evidence="1 2" id="KW-0732">Signal</keyword>
<keyword evidence="5" id="KW-1185">Reference proteome</keyword>
<evidence type="ECO:0000313" key="4">
    <source>
        <dbReference type="EMBL" id="TKC83110.1"/>
    </source>
</evidence>
<accession>A0A4V5PHF0</accession>
<dbReference type="PROSITE" id="PS51318">
    <property type="entry name" value="TAT"/>
    <property type="match status" value="1"/>
</dbReference>
<feature type="signal peptide" evidence="2">
    <location>
        <begin position="1"/>
        <end position="27"/>
    </location>
</feature>
<dbReference type="RefSeq" id="WP_136897923.1">
    <property type="nucleotide sequence ID" value="NZ_SWJE01000015.1"/>
</dbReference>
<evidence type="ECO:0000313" key="5">
    <source>
        <dbReference type="Proteomes" id="UP000305539"/>
    </source>
</evidence>
<dbReference type="PANTHER" id="PTHR34216:SF7">
    <property type="entry name" value="POLY-BETA-1,6-N-ACETYL-D-GLUCOSAMINE N-DEACETYLASE"/>
    <property type="match status" value="1"/>
</dbReference>
<feature type="chain" id="PRO_5021031619" evidence="2">
    <location>
        <begin position="28"/>
        <end position="693"/>
    </location>
</feature>
<dbReference type="InterPro" id="IPR002509">
    <property type="entry name" value="NODB_dom"/>
</dbReference>
<dbReference type="GO" id="GO:0005975">
    <property type="term" value="P:carbohydrate metabolic process"/>
    <property type="evidence" value="ECO:0007669"/>
    <property type="project" value="InterPro"/>
</dbReference>
<comment type="caution">
    <text evidence="4">The sequence shown here is derived from an EMBL/GenBank/DDBJ whole genome shotgun (WGS) entry which is preliminary data.</text>
</comment>
<dbReference type="InterPro" id="IPR011330">
    <property type="entry name" value="Glyco_hydro/deAcase_b/a-brl"/>
</dbReference>
<gene>
    <name evidence="4" type="primary">pgaB</name>
    <name evidence="4" type="ORF">FAZ69_25810</name>
</gene>
<dbReference type="Proteomes" id="UP000305539">
    <property type="component" value="Unassembled WGS sequence"/>
</dbReference>
<dbReference type="GO" id="GO:0043708">
    <property type="term" value="P:cell adhesion involved in biofilm formation"/>
    <property type="evidence" value="ECO:0007669"/>
    <property type="project" value="InterPro"/>
</dbReference>
<feature type="domain" description="NodB homology" evidence="3">
    <location>
        <begin position="108"/>
        <end position="362"/>
    </location>
</feature>
<evidence type="ECO:0000256" key="2">
    <source>
        <dbReference type="SAM" id="SignalP"/>
    </source>
</evidence>
<dbReference type="Pfam" id="PF14883">
    <property type="entry name" value="GHL13"/>
    <property type="match status" value="1"/>
</dbReference>
<dbReference type="NCBIfam" id="TIGR03938">
    <property type="entry name" value="deacetyl_PgaB"/>
    <property type="match status" value="1"/>
</dbReference>
<dbReference type="InterPro" id="IPR051398">
    <property type="entry name" value="Polysacch_Deacetylase"/>
</dbReference>
<dbReference type="PROSITE" id="PS51677">
    <property type="entry name" value="NODB"/>
    <property type="match status" value="1"/>
</dbReference>
<evidence type="ECO:0000256" key="1">
    <source>
        <dbReference type="ARBA" id="ARBA00022729"/>
    </source>
</evidence>
<dbReference type="InterPro" id="IPR032772">
    <property type="entry name" value="PGA_deacetylase_PgaB_C"/>
</dbReference>
<dbReference type="InterPro" id="IPR023854">
    <property type="entry name" value="PGA_deacetylase_PgaB"/>
</dbReference>
<dbReference type="InterPro" id="IPR006311">
    <property type="entry name" value="TAT_signal"/>
</dbReference>
<reference evidence="4 5" key="1">
    <citation type="submission" date="2019-04" db="EMBL/GenBank/DDBJ databases">
        <title>Trinickia sp. 7GSK02, isolated from subtropical forest soil.</title>
        <authorList>
            <person name="Gao Z.-H."/>
            <person name="Qiu L.-H."/>
        </authorList>
    </citation>
    <scope>NUCLEOTIDE SEQUENCE [LARGE SCALE GENOMIC DNA]</scope>
    <source>
        <strain evidence="4 5">7GSK02</strain>
    </source>
</reference>
<dbReference type="AlphaFoldDB" id="A0A4V5PHF0"/>
<name>A0A4V5PHF0_9BURK</name>
<proteinExistence type="predicted"/>
<dbReference type="EMBL" id="SWJE01000015">
    <property type="protein sequence ID" value="TKC83110.1"/>
    <property type="molecule type" value="Genomic_DNA"/>
</dbReference>
<organism evidence="4 5">
    <name type="scientific">Trinickia terrae</name>
    <dbReference type="NCBI Taxonomy" id="2571161"/>
    <lineage>
        <taxon>Bacteria</taxon>
        <taxon>Pseudomonadati</taxon>
        <taxon>Pseudomonadota</taxon>
        <taxon>Betaproteobacteria</taxon>
        <taxon>Burkholderiales</taxon>
        <taxon>Burkholderiaceae</taxon>
        <taxon>Trinickia</taxon>
    </lineage>
</organism>
<evidence type="ECO:0000259" key="3">
    <source>
        <dbReference type="PROSITE" id="PS51677"/>
    </source>
</evidence>
<dbReference type="GO" id="GO:0016810">
    <property type="term" value="F:hydrolase activity, acting on carbon-nitrogen (but not peptide) bonds"/>
    <property type="evidence" value="ECO:0007669"/>
    <property type="project" value="InterPro"/>
</dbReference>
<dbReference type="PANTHER" id="PTHR34216">
    <property type="match status" value="1"/>
</dbReference>
<dbReference type="Pfam" id="PF01522">
    <property type="entry name" value="Polysacc_deac_1"/>
    <property type="match status" value="1"/>
</dbReference>
<dbReference type="SUPFAM" id="SSF88713">
    <property type="entry name" value="Glycoside hydrolase/deacetylase"/>
    <property type="match status" value="1"/>
</dbReference>
<dbReference type="Gene3D" id="3.20.20.80">
    <property type="entry name" value="Glycosidases"/>
    <property type="match status" value="1"/>
</dbReference>
<sequence>MDKLTRRRFLAFAAAMSAAPVTRMAHAGIALDLLPPPDADDGLTFRVLAIHDIRDDLTADIGSVADTCAISTATLNTIFAWLKAKDFHPVSVDQIVASREGGAPLPPRAVLLSFDDAYTSQYTKAFPLLKAYNYPALIGVVTRWTGTPAGQPVRISKKSVMPPGYFMSWDNLREMADSGLVEIASHTHDMHHGALANPQGNELPAASAHLYDPGLERYETDEEYRARIHGDLGHSVDLIKQHTGVTVRSAVWPYGMYNAALIRASQALGMQVHFTLDDGPNTPDVPLTKIRRLLVSYDWDVGTMIGQFRTARAYRGEHGPVERVVNVALDDVYDPEPAKREDKLGRLLDRIKDLEPKSVYLQAYSDPSGTGFAQALYFPNRHLPMRADLFNRVAWQLITRAGVQVYARLPVLAFALPEGHPAATHVVQAWRDANGAAGDAAASFQAAHLPRLSPFDADARDAIGDIYDDLTRYASFNGLVFGADATLGEFEDASEAALSAYAMWGFPADLAQIRASEALSERWSKARTAHLVAFTRELAERVRAYQGGGNVLTARSLPAVAALDARADRQFAQNLDTFIANYDFVALEAHPGAPGEAATDGWLDALSQRVLSHAGATRKTVFELRTVERRADGSTQQVATATLRERMKRLNAAGVVHLGYATDDFLDNRPDTVALRDVMSIQSTVRPKQGMST</sequence>
<dbReference type="OrthoDB" id="9814639at2"/>